<reference evidence="5 6" key="1">
    <citation type="journal article" date="2018" name="Nat. Ecol. Evol.">
        <title>Pezizomycetes genomes reveal the molecular basis of ectomycorrhizal truffle lifestyle.</title>
        <authorList>
            <person name="Murat C."/>
            <person name="Payen T."/>
            <person name="Noel B."/>
            <person name="Kuo A."/>
            <person name="Morin E."/>
            <person name="Chen J."/>
            <person name="Kohler A."/>
            <person name="Krizsan K."/>
            <person name="Balestrini R."/>
            <person name="Da Silva C."/>
            <person name="Montanini B."/>
            <person name="Hainaut M."/>
            <person name="Levati E."/>
            <person name="Barry K.W."/>
            <person name="Belfiori B."/>
            <person name="Cichocki N."/>
            <person name="Clum A."/>
            <person name="Dockter R.B."/>
            <person name="Fauchery L."/>
            <person name="Guy J."/>
            <person name="Iotti M."/>
            <person name="Le Tacon F."/>
            <person name="Lindquist E.A."/>
            <person name="Lipzen A."/>
            <person name="Malagnac F."/>
            <person name="Mello A."/>
            <person name="Molinier V."/>
            <person name="Miyauchi S."/>
            <person name="Poulain J."/>
            <person name="Riccioni C."/>
            <person name="Rubini A."/>
            <person name="Sitrit Y."/>
            <person name="Splivallo R."/>
            <person name="Traeger S."/>
            <person name="Wang M."/>
            <person name="Zifcakova L."/>
            <person name="Wipf D."/>
            <person name="Zambonelli A."/>
            <person name="Paolocci F."/>
            <person name="Nowrousian M."/>
            <person name="Ottonello S."/>
            <person name="Baldrian P."/>
            <person name="Spatafora J.W."/>
            <person name="Henrissat B."/>
            <person name="Nagy L.G."/>
            <person name="Aury J.M."/>
            <person name="Wincker P."/>
            <person name="Grigoriev I.V."/>
            <person name="Bonfante P."/>
            <person name="Martin F.M."/>
        </authorList>
    </citation>
    <scope>NUCLEOTIDE SEQUENCE [LARGE SCALE GENOMIC DNA]</scope>
    <source>
        <strain evidence="5 6">120613-1</strain>
    </source>
</reference>
<evidence type="ECO:0000256" key="1">
    <source>
        <dbReference type="ARBA" id="ARBA00001968"/>
    </source>
</evidence>
<comment type="cofactor">
    <cofactor evidence="1">
        <name>a divalent metal cation</name>
        <dbReference type="ChEBI" id="CHEBI:60240"/>
    </cofactor>
</comment>
<feature type="domain" description="DDE Tnp4" evidence="4">
    <location>
        <begin position="2"/>
        <end position="52"/>
    </location>
</feature>
<sequence length="112" mass="13085">EELFNLQHTQACNMIEWILSILKKQFTILETPIEYDFPVQVKVVLALTVLHNLLKEETDRTKYRQQLEQILEDKKRQEIQTASGDHLSTGNLEDNNDKTDLKDTGSVDMRKL</sequence>
<feature type="region of interest" description="Disordered" evidence="3">
    <location>
        <begin position="75"/>
        <end position="112"/>
    </location>
</feature>
<dbReference type="STRING" id="1336337.A0A3N4JCE3"/>
<keyword evidence="6" id="KW-1185">Reference proteome</keyword>
<proteinExistence type="predicted"/>
<dbReference type="Proteomes" id="UP000276215">
    <property type="component" value="Unassembled WGS sequence"/>
</dbReference>
<dbReference type="GO" id="GO:0046872">
    <property type="term" value="F:metal ion binding"/>
    <property type="evidence" value="ECO:0007669"/>
    <property type="project" value="UniProtKB-KW"/>
</dbReference>
<evidence type="ECO:0000313" key="6">
    <source>
        <dbReference type="Proteomes" id="UP000276215"/>
    </source>
</evidence>
<dbReference type="OrthoDB" id="1681765at2759"/>
<keyword evidence="2" id="KW-0479">Metal-binding</keyword>
<accession>A0A3N4JCE3</accession>
<feature type="non-terminal residue" evidence="5">
    <location>
        <position position="1"/>
    </location>
</feature>
<evidence type="ECO:0000259" key="4">
    <source>
        <dbReference type="Pfam" id="PF13359"/>
    </source>
</evidence>
<feature type="compositionally biased region" description="Basic and acidic residues" evidence="3">
    <location>
        <begin position="95"/>
        <end position="112"/>
    </location>
</feature>
<protein>
    <recommendedName>
        <fullName evidence="4">DDE Tnp4 domain-containing protein</fullName>
    </recommendedName>
</protein>
<evidence type="ECO:0000313" key="5">
    <source>
        <dbReference type="EMBL" id="RPA91494.1"/>
    </source>
</evidence>
<evidence type="ECO:0000256" key="2">
    <source>
        <dbReference type="ARBA" id="ARBA00022723"/>
    </source>
</evidence>
<dbReference type="AlphaFoldDB" id="A0A3N4JCE3"/>
<organism evidence="5 6">
    <name type="scientific">Choiromyces venosus 120613-1</name>
    <dbReference type="NCBI Taxonomy" id="1336337"/>
    <lineage>
        <taxon>Eukaryota</taxon>
        <taxon>Fungi</taxon>
        <taxon>Dikarya</taxon>
        <taxon>Ascomycota</taxon>
        <taxon>Pezizomycotina</taxon>
        <taxon>Pezizomycetes</taxon>
        <taxon>Pezizales</taxon>
        <taxon>Tuberaceae</taxon>
        <taxon>Choiromyces</taxon>
    </lineage>
</organism>
<dbReference type="InterPro" id="IPR027806">
    <property type="entry name" value="HARBI1_dom"/>
</dbReference>
<feature type="compositionally biased region" description="Polar residues" evidence="3">
    <location>
        <begin position="79"/>
        <end position="93"/>
    </location>
</feature>
<evidence type="ECO:0000256" key="3">
    <source>
        <dbReference type="SAM" id="MobiDB-lite"/>
    </source>
</evidence>
<name>A0A3N4JCE3_9PEZI</name>
<dbReference type="EMBL" id="ML120495">
    <property type="protein sequence ID" value="RPA91494.1"/>
    <property type="molecule type" value="Genomic_DNA"/>
</dbReference>
<gene>
    <name evidence="5" type="ORF">L873DRAFT_1714032</name>
</gene>
<dbReference type="Pfam" id="PF13359">
    <property type="entry name" value="DDE_Tnp_4"/>
    <property type="match status" value="1"/>
</dbReference>